<protein>
    <recommendedName>
        <fullName evidence="2">Transposable element protein</fullName>
    </recommendedName>
</protein>
<accession>A0A4Y1REU8</accession>
<gene>
    <name evidence="1" type="ORF">Prudu_013039</name>
</gene>
<sequence length="125" mass="14114">MMVQSSAGFCIGQRKYAQEVLEKFQMNDCNSIQNPIFPCCKLTKDEEGVRVDNTLYKQIVGNLMYLSATRLISHSAKHDVCGTVDYGVFYKKGKGNQLIGFSDSDYARDLEDRKSTSGQFFMLSL</sequence>
<evidence type="ECO:0000313" key="1">
    <source>
        <dbReference type="EMBL" id="BBH02476.1"/>
    </source>
</evidence>
<dbReference type="AlphaFoldDB" id="A0A4Y1REU8"/>
<organism evidence="1">
    <name type="scientific">Prunus dulcis</name>
    <name type="common">Almond</name>
    <name type="synonym">Amygdalus dulcis</name>
    <dbReference type="NCBI Taxonomy" id="3755"/>
    <lineage>
        <taxon>Eukaryota</taxon>
        <taxon>Viridiplantae</taxon>
        <taxon>Streptophyta</taxon>
        <taxon>Embryophyta</taxon>
        <taxon>Tracheophyta</taxon>
        <taxon>Spermatophyta</taxon>
        <taxon>Magnoliopsida</taxon>
        <taxon>eudicotyledons</taxon>
        <taxon>Gunneridae</taxon>
        <taxon>Pentapetalae</taxon>
        <taxon>rosids</taxon>
        <taxon>fabids</taxon>
        <taxon>Rosales</taxon>
        <taxon>Rosaceae</taxon>
        <taxon>Amygdaloideae</taxon>
        <taxon>Amygdaleae</taxon>
        <taxon>Prunus</taxon>
    </lineage>
</organism>
<dbReference type="EMBL" id="AP019300">
    <property type="protein sequence ID" value="BBH02476.1"/>
    <property type="molecule type" value="Genomic_DNA"/>
</dbReference>
<proteinExistence type="predicted"/>
<reference evidence="1" key="1">
    <citation type="journal article" date="2019" name="Science">
        <title>Mutation of a bHLH transcription factor allowed almond domestication.</title>
        <authorList>
            <person name="Sanchez-Perez R."/>
            <person name="Pavan S."/>
            <person name="Mazzeo R."/>
            <person name="Moldovan C."/>
            <person name="Aiese Cigliano R."/>
            <person name="Del Cueto J."/>
            <person name="Ricciardi F."/>
            <person name="Lotti C."/>
            <person name="Ricciardi L."/>
            <person name="Dicenta F."/>
            <person name="Lopez-Marques R.L."/>
            <person name="Lindberg Moller B."/>
        </authorList>
    </citation>
    <scope>NUCLEOTIDE SEQUENCE</scope>
</reference>
<name>A0A4Y1REU8_PRUDU</name>
<dbReference type="PANTHER" id="PTHR11439:SF517">
    <property type="entry name" value="CYSTEINE-RICH RLK (RECEPTOR-LIKE PROTEIN KINASE) 8"/>
    <property type="match status" value="1"/>
</dbReference>
<evidence type="ECO:0008006" key="2">
    <source>
        <dbReference type="Google" id="ProtNLM"/>
    </source>
</evidence>
<dbReference type="PANTHER" id="PTHR11439">
    <property type="entry name" value="GAG-POL-RELATED RETROTRANSPOSON"/>
    <property type="match status" value="1"/>
</dbReference>